<organism evidence="6 7">
    <name type="scientific">Granulicatella seriolae</name>
    <dbReference type="NCBI Taxonomy" id="2967226"/>
    <lineage>
        <taxon>Bacteria</taxon>
        <taxon>Bacillati</taxon>
        <taxon>Bacillota</taxon>
        <taxon>Bacilli</taxon>
        <taxon>Lactobacillales</taxon>
        <taxon>Carnobacteriaceae</taxon>
        <taxon>Granulicatella</taxon>
    </lineage>
</organism>
<proteinExistence type="inferred from homology"/>
<reference evidence="6" key="2">
    <citation type="journal article" date="2023" name="Curr. Microbiol.">
        <title>Granulicatella seriolae sp. nov., a Novel Facultative Anaerobe Isolated from Yellowtail Marine Fish.</title>
        <authorList>
            <person name="Lee M."/>
            <person name="Choi Y.J."/>
            <person name="Farooq A."/>
            <person name="Jeong J.B."/>
            <person name="Jung M.Y."/>
        </authorList>
    </citation>
    <scope>NUCLEOTIDE SEQUENCE</scope>
    <source>
        <strain evidence="6">S8</strain>
    </source>
</reference>
<dbReference type="CDD" id="cd08510">
    <property type="entry name" value="PBP2_Lactococcal_OppA_like"/>
    <property type="match status" value="1"/>
</dbReference>
<dbReference type="PANTHER" id="PTHR30290">
    <property type="entry name" value="PERIPLASMIC BINDING COMPONENT OF ABC TRANSPORTER"/>
    <property type="match status" value="1"/>
</dbReference>
<reference evidence="6" key="3">
    <citation type="journal article" date="2023" name="Microbiol. Resour. Announc.">
        <title>Draft Genome Sequence of Granulicatella sp. Strain S8, Isolated from a Marine Fish, Seriola quinqueradiata.</title>
        <authorList>
            <person name="Lee M."/>
            <person name="Farooq A."/>
            <person name="Jeong J.B."/>
            <person name="Jung M.Y."/>
        </authorList>
    </citation>
    <scope>NUCLEOTIDE SEQUENCE</scope>
    <source>
        <strain evidence="6">S8</strain>
    </source>
</reference>
<dbReference type="Gene3D" id="3.10.105.10">
    <property type="entry name" value="Dipeptide-binding Protein, Domain 3"/>
    <property type="match status" value="1"/>
</dbReference>
<evidence type="ECO:0000256" key="4">
    <source>
        <dbReference type="SAM" id="SignalP"/>
    </source>
</evidence>
<dbReference type="EMBL" id="JANHNZ010000003">
    <property type="protein sequence ID" value="MCQ9209745.1"/>
    <property type="molecule type" value="Genomic_DNA"/>
</dbReference>
<dbReference type="RefSeq" id="WP_256944856.1">
    <property type="nucleotide sequence ID" value="NZ_JANHNZ010000003.1"/>
</dbReference>
<evidence type="ECO:0000256" key="2">
    <source>
        <dbReference type="ARBA" id="ARBA00022448"/>
    </source>
</evidence>
<dbReference type="InterPro" id="IPR000914">
    <property type="entry name" value="SBP_5_dom"/>
</dbReference>
<comment type="caution">
    <text evidence="6">The sequence shown here is derived from an EMBL/GenBank/DDBJ whole genome shotgun (WGS) entry which is preliminary data.</text>
</comment>
<dbReference type="InterPro" id="IPR039424">
    <property type="entry name" value="SBP_5"/>
</dbReference>
<evidence type="ECO:0000256" key="3">
    <source>
        <dbReference type="ARBA" id="ARBA00022729"/>
    </source>
</evidence>
<accession>A0ABT1WMK6</accession>
<evidence type="ECO:0000256" key="1">
    <source>
        <dbReference type="ARBA" id="ARBA00005695"/>
    </source>
</evidence>
<gene>
    <name evidence="6" type="ORF">NPA36_04195</name>
</gene>
<dbReference type="Gene3D" id="3.40.190.10">
    <property type="entry name" value="Periplasmic binding protein-like II"/>
    <property type="match status" value="1"/>
</dbReference>
<keyword evidence="2" id="KW-0813">Transport</keyword>
<dbReference type="Pfam" id="PF00496">
    <property type="entry name" value="SBP_bac_5"/>
    <property type="match status" value="1"/>
</dbReference>
<keyword evidence="3 4" id="KW-0732">Signal</keyword>
<dbReference type="InterPro" id="IPR030678">
    <property type="entry name" value="Peptide/Ni-bd"/>
</dbReference>
<dbReference type="Proteomes" id="UP001059480">
    <property type="component" value="Unassembled WGS sequence"/>
</dbReference>
<keyword evidence="7" id="KW-1185">Reference proteome</keyword>
<protein>
    <submittedName>
        <fullName evidence="6">Oligopeptide ABC transporter substrate-binding protein</fullName>
    </submittedName>
</protein>
<feature type="signal peptide" evidence="4">
    <location>
        <begin position="1"/>
        <end position="19"/>
    </location>
</feature>
<name>A0ABT1WMK6_9LACT</name>
<evidence type="ECO:0000259" key="5">
    <source>
        <dbReference type="Pfam" id="PF00496"/>
    </source>
</evidence>
<dbReference type="PANTHER" id="PTHR30290:SF9">
    <property type="entry name" value="OLIGOPEPTIDE-BINDING PROTEIN APPA"/>
    <property type="match status" value="1"/>
</dbReference>
<dbReference type="SUPFAM" id="SSF53850">
    <property type="entry name" value="Periplasmic binding protein-like II"/>
    <property type="match status" value="1"/>
</dbReference>
<evidence type="ECO:0000313" key="7">
    <source>
        <dbReference type="Proteomes" id="UP001059480"/>
    </source>
</evidence>
<comment type="similarity">
    <text evidence="1">Belongs to the bacterial solute-binding protein 5 family.</text>
</comment>
<dbReference type="PIRSF" id="PIRSF002741">
    <property type="entry name" value="MppA"/>
    <property type="match status" value="1"/>
</dbReference>
<feature type="chain" id="PRO_5045053146" evidence="4">
    <location>
        <begin position="20"/>
        <end position="589"/>
    </location>
</feature>
<feature type="domain" description="Solute-binding protein family 5" evidence="5">
    <location>
        <begin position="100"/>
        <end position="493"/>
    </location>
</feature>
<dbReference type="PROSITE" id="PS51257">
    <property type="entry name" value="PROKAR_LIPOPROTEIN"/>
    <property type="match status" value="1"/>
</dbReference>
<reference evidence="6" key="1">
    <citation type="submission" date="2022-07" db="EMBL/GenBank/DDBJ databases">
        <authorList>
            <person name="Jung M.-Y."/>
            <person name="Lee M."/>
        </authorList>
    </citation>
    <scope>NUCLEOTIDE SEQUENCE</scope>
    <source>
        <strain evidence="6">S8</strain>
    </source>
</reference>
<sequence length="589" mass="65248">MKKKSWLLLSTLAVSVTLAACGGNQTETKVETKNPEVIEHEGTVIPGGTLKYAIVASSPNKGVLIDELSQDTGDSAVIGFIDESMFEWDENRKLVNTGLASLDIDVDAKTITVKLNKEDYKWSDGQPVTIDDYIFATHAIGNKDYPGVRYDDDYRNIVGMEEYHAGTAESISGMKKVDDYTVVISYKEMTPSMQLAGGALSAYIMPKHIFESIPITEWESSEYVRGTKHVGLGAFKVKAITPGEAVTVERNEYYYKGAAKLDGAVIEVVSPQNIVSEMKAGNYDIASMPASQYTTYADADNFSLAGALASSYEYVAFHLGKFDKASGKNIYDPNSKMADKSLRQAMGYALDIDQVGEALYNGLMRNANSLIIPFFKDVTDTELAGYSYKPDEAKKILDEAGYKDVDGDGLRENPKGEKLSINFAARTRDDANEALVQQYLEWWKAIGLDVKLYTGRTLEFNSFYDKLEADDPEIDMYAGGWSTGYDPNPSGLYGEEAQFNMTRFVSDENTRLLNQIASLEAFDEKKNKEFYKEWQQYAFDEAFAIPTITGDSVTAVNKRVKYYDTILGSEKSSLHNLELTADKGQAATN</sequence>
<evidence type="ECO:0000313" key="6">
    <source>
        <dbReference type="EMBL" id="MCQ9209745.1"/>
    </source>
</evidence>